<protein>
    <submittedName>
        <fullName evidence="2">Uncharacterized protein</fullName>
    </submittedName>
</protein>
<organism evidence="2 3">
    <name type="scientific">Paraburkholderia kirstenboschensis</name>
    <dbReference type="NCBI Taxonomy" id="1245436"/>
    <lineage>
        <taxon>Bacteria</taxon>
        <taxon>Pseudomonadati</taxon>
        <taxon>Pseudomonadota</taxon>
        <taxon>Betaproteobacteria</taxon>
        <taxon>Burkholderiales</taxon>
        <taxon>Burkholderiaceae</taxon>
        <taxon>Paraburkholderia</taxon>
    </lineage>
</organism>
<name>A0ABZ0ETE8_9BURK</name>
<keyword evidence="3" id="KW-1185">Reference proteome</keyword>
<dbReference type="RefSeq" id="WP_317022343.1">
    <property type="nucleotide sequence ID" value="NZ_CP136513.1"/>
</dbReference>
<dbReference type="EMBL" id="CP136513">
    <property type="protein sequence ID" value="WOD20411.1"/>
    <property type="molecule type" value="Genomic_DNA"/>
</dbReference>
<accession>A0ABZ0ETE8</accession>
<gene>
    <name evidence="2" type="ORF">RW095_29935</name>
</gene>
<dbReference type="Proteomes" id="UP001302652">
    <property type="component" value="Chromosome 1"/>
</dbReference>
<evidence type="ECO:0000313" key="2">
    <source>
        <dbReference type="EMBL" id="WOD20411.1"/>
    </source>
</evidence>
<evidence type="ECO:0000256" key="1">
    <source>
        <dbReference type="SAM" id="MobiDB-lite"/>
    </source>
</evidence>
<proteinExistence type="predicted"/>
<sequence length="104" mass="11374">MFRAKEKQTEVDMTPDSSDVGNMSLLGLGEPIPCPLQESQPDWMAGLSYHELEAYRSVSAANLGSNRAEIEKSLAITEYNIAATAKRAVKETKAAFRLSMPTIP</sequence>
<feature type="compositionally biased region" description="Basic and acidic residues" evidence="1">
    <location>
        <begin position="1"/>
        <end position="10"/>
    </location>
</feature>
<reference evidence="2 3" key="1">
    <citation type="submission" date="2023-10" db="EMBL/GenBank/DDBJ databases">
        <title>Surface-active antibiotics is a multifunctional adaptation for post-fire microbes.</title>
        <authorList>
            <person name="Liu M.D."/>
            <person name="Du Y."/>
            <person name="Koupaei S.K."/>
            <person name="Kim N.R."/>
            <person name="Zhang W."/>
            <person name="Traxler M.F."/>
        </authorList>
    </citation>
    <scope>NUCLEOTIDE SEQUENCE [LARGE SCALE GENOMIC DNA]</scope>
    <source>
        <strain evidence="2 3">F3</strain>
    </source>
</reference>
<evidence type="ECO:0000313" key="3">
    <source>
        <dbReference type="Proteomes" id="UP001302652"/>
    </source>
</evidence>
<feature type="region of interest" description="Disordered" evidence="1">
    <location>
        <begin position="1"/>
        <end position="24"/>
    </location>
</feature>